<gene>
    <name evidence="3" type="ORF">CAEBREN_12038</name>
</gene>
<feature type="region of interest" description="Disordered" evidence="2">
    <location>
        <begin position="1"/>
        <end position="51"/>
    </location>
</feature>
<evidence type="ECO:0000313" key="4">
    <source>
        <dbReference type="Proteomes" id="UP000008068"/>
    </source>
</evidence>
<dbReference type="InParanoid" id="G0NSB7"/>
<organism evidence="4">
    <name type="scientific">Caenorhabditis brenneri</name>
    <name type="common">Nematode worm</name>
    <dbReference type="NCBI Taxonomy" id="135651"/>
    <lineage>
        <taxon>Eukaryota</taxon>
        <taxon>Metazoa</taxon>
        <taxon>Ecdysozoa</taxon>
        <taxon>Nematoda</taxon>
        <taxon>Chromadorea</taxon>
        <taxon>Rhabditida</taxon>
        <taxon>Rhabditina</taxon>
        <taxon>Rhabditomorpha</taxon>
        <taxon>Rhabditoidea</taxon>
        <taxon>Rhabditidae</taxon>
        <taxon>Peloderinae</taxon>
        <taxon>Caenorhabditis</taxon>
    </lineage>
</organism>
<feature type="coiled-coil region" evidence="1">
    <location>
        <begin position="121"/>
        <end position="148"/>
    </location>
</feature>
<dbReference type="eggNOG" id="ENOG502TK9A">
    <property type="taxonomic scope" value="Eukaryota"/>
</dbReference>
<dbReference type="Proteomes" id="UP000008068">
    <property type="component" value="Unassembled WGS sequence"/>
</dbReference>
<evidence type="ECO:0000256" key="1">
    <source>
        <dbReference type="SAM" id="Coils"/>
    </source>
</evidence>
<proteinExistence type="predicted"/>
<protein>
    <submittedName>
        <fullName evidence="3">Uncharacterized protein</fullName>
    </submittedName>
</protein>
<name>G0NSB7_CAEBE</name>
<evidence type="ECO:0000256" key="2">
    <source>
        <dbReference type="SAM" id="MobiDB-lite"/>
    </source>
</evidence>
<dbReference type="EMBL" id="GL379937">
    <property type="protein sequence ID" value="EGT36754.1"/>
    <property type="molecule type" value="Genomic_DNA"/>
</dbReference>
<feature type="compositionally biased region" description="Basic residues" evidence="2">
    <location>
        <begin position="9"/>
        <end position="20"/>
    </location>
</feature>
<accession>G0NSB7</accession>
<dbReference type="HOGENOM" id="CLU_839996_0_0_1"/>
<dbReference type="AlphaFoldDB" id="G0NSB7"/>
<evidence type="ECO:0000313" key="3">
    <source>
        <dbReference type="EMBL" id="EGT36754.1"/>
    </source>
</evidence>
<keyword evidence="1" id="KW-0175">Coiled coil</keyword>
<reference evidence="4" key="1">
    <citation type="submission" date="2011-07" db="EMBL/GenBank/DDBJ databases">
        <authorList>
            <consortium name="Caenorhabditis brenneri Sequencing and Analysis Consortium"/>
            <person name="Wilson R.K."/>
        </authorList>
    </citation>
    <scope>NUCLEOTIDE SEQUENCE [LARGE SCALE GENOMIC DNA]</scope>
    <source>
        <strain evidence="4">PB2801</strain>
    </source>
</reference>
<sequence length="331" mass="38343">MNESTIANRQKRKAKRKLLRLKSSTNPEKKTTPSVPKPIRKAPQVPTPEERTATETLRVLEEFHQRFPSHPKVTIEEKKEEARNIARIIERGKNKFNRKGSPVRFDFTDSDSPDYIHDEIMRTLMSTISKLEEQAKMKDEKIEMMEDALALHAHLAVENHELKLLNGKLIHENRGMEQISRSMRQMGLNIEQPVTNIQMEAADILKKIKMLKKQLEVKEIICEEMAMMEELITKTNRSYVREEAIRQIHLCQQAYAAHIHAFNYNMDVVEATGRGVRIVAMPPLFRMSKELMAEYEKESKNWASSVRQIFPRPEAVHICPTCKNPLPGTPV</sequence>
<keyword evidence="4" id="KW-1185">Reference proteome</keyword>